<gene>
    <name evidence="2" type="ORF">PHPALM_5586</name>
</gene>
<reference evidence="2 3" key="1">
    <citation type="journal article" date="2017" name="Genome Biol. Evol.">
        <title>Phytophthora megakarya and P. palmivora, closely related causal agents of cacao black pod rot, underwent increases in genome sizes and gene numbers by different mechanisms.</title>
        <authorList>
            <person name="Ali S.S."/>
            <person name="Shao J."/>
            <person name="Lary D.J."/>
            <person name="Kronmiller B."/>
            <person name="Shen D."/>
            <person name="Strem M.D."/>
            <person name="Amoako-Attah I."/>
            <person name="Akrofi A.Y."/>
            <person name="Begoude B.A."/>
            <person name="Ten Hoopen G.M."/>
            <person name="Coulibaly K."/>
            <person name="Kebe B.I."/>
            <person name="Melnick R.L."/>
            <person name="Guiltinan M.J."/>
            <person name="Tyler B.M."/>
            <person name="Meinhardt L.W."/>
            <person name="Bailey B.A."/>
        </authorList>
    </citation>
    <scope>NUCLEOTIDE SEQUENCE [LARGE SCALE GENOMIC DNA]</scope>
    <source>
        <strain evidence="3">sbr112.9</strain>
    </source>
</reference>
<keyword evidence="3" id="KW-1185">Reference proteome</keyword>
<dbReference type="Proteomes" id="UP000237271">
    <property type="component" value="Unassembled WGS sequence"/>
</dbReference>
<organism evidence="2 3">
    <name type="scientific">Phytophthora palmivora</name>
    <dbReference type="NCBI Taxonomy" id="4796"/>
    <lineage>
        <taxon>Eukaryota</taxon>
        <taxon>Sar</taxon>
        <taxon>Stramenopiles</taxon>
        <taxon>Oomycota</taxon>
        <taxon>Peronosporomycetes</taxon>
        <taxon>Peronosporales</taxon>
        <taxon>Peronosporaceae</taxon>
        <taxon>Phytophthora</taxon>
    </lineage>
</organism>
<feature type="non-terminal residue" evidence="2">
    <location>
        <position position="1"/>
    </location>
</feature>
<name>A0A2P4YGZ9_9STRA</name>
<feature type="region of interest" description="Disordered" evidence="1">
    <location>
        <begin position="143"/>
        <end position="164"/>
    </location>
</feature>
<proteinExistence type="predicted"/>
<dbReference type="OrthoDB" id="129290at2759"/>
<accession>A0A2P4YGZ9</accession>
<sequence length="192" mass="22094">LETVFSAEKRFLCETATEVLDAIILYCSDRKLALVFLQLNETYSKYQDLRLYNLTCVYVEKCVHNWNKPECYSLLHSSQSSTTLLRLLATMLISKSAPGRLAAQKSFKYLRDELGVHNFEAVLRVHLPLDLQHLVLKDDEGLSKSKRARNSSKRCEAEKRVDARSPTIVQSSPSILQRMLLHRQNRVLPKQT</sequence>
<protein>
    <submittedName>
        <fullName evidence="2">Mannitol dehydrogenase</fullName>
    </submittedName>
</protein>
<dbReference type="EMBL" id="NCKW01002979">
    <property type="protein sequence ID" value="POM77086.1"/>
    <property type="molecule type" value="Genomic_DNA"/>
</dbReference>
<evidence type="ECO:0000313" key="2">
    <source>
        <dbReference type="EMBL" id="POM77086.1"/>
    </source>
</evidence>
<evidence type="ECO:0000256" key="1">
    <source>
        <dbReference type="SAM" id="MobiDB-lite"/>
    </source>
</evidence>
<feature type="compositionally biased region" description="Basic and acidic residues" evidence="1">
    <location>
        <begin position="153"/>
        <end position="163"/>
    </location>
</feature>
<comment type="caution">
    <text evidence="2">The sequence shown here is derived from an EMBL/GenBank/DDBJ whole genome shotgun (WGS) entry which is preliminary data.</text>
</comment>
<dbReference type="AlphaFoldDB" id="A0A2P4YGZ9"/>
<evidence type="ECO:0000313" key="3">
    <source>
        <dbReference type="Proteomes" id="UP000237271"/>
    </source>
</evidence>